<keyword evidence="6" id="KW-0210">Decarboxylase</keyword>
<dbReference type="InterPro" id="IPR008210">
    <property type="entry name" value="PEP_carboxykinase_N"/>
</dbReference>
<keyword evidence="10" id="KW-0670">Pyruvate</keyword>
<evidence type="ECO:0000256" key="2">
    <source>
        <dbReference type="ARBA" id="ARBA00006052"/>
    </source>
</evidence>
<evidence type="ECO:0000256" key="6">
    <source>
        <dbReference type="ARBA" id="ARBA00022793"/>
    </source>
</evidence>
<evidence type="ECO:0000313" key="12">
    <source>
        <dbReference type="Proteomes" id="UP000823046"/>
    </source>
</evidence>
<dbReference type="SUPFAM" id="SSF53795">
    <property type="entry name" value="PEP carboxykinase-like"/>
    <property type="match status" value="1"/>
</dbReference>
<dbReference type="Pfam" id="PF01293">
    <property type="entry name" value="PEPCK_ATP"/>
    <property type="match status" value="1"/>
</dbReference>
<evidence type="ECO:0000256" key="1">
    <source>
        <dbReference type="ARBA" id="ARBA00004742"/>
    </source>
</evidence>
<keyword evidence="7" id="KW-0067">ATP-binding</keyword>
<evidence type="ECO:0000256" key="4">
    <source>
        <dbReference type="ARBA" id="ARBA00022432"/>
    </source>
</evidence>
<evidence type="ECO:0000313" key="10">
    <source>
        <dbReference type="EMBL" id="AZL94264.1"/>
    </source>
</evidence>
<keyword evidence="10" id="KW-0808">Transferase</keyword>
<dbReference type="Gene3D" id="3.90.228.20">
    <property type="match status" value="1"/>
</dbReference>
<keyword evidence="12" id="KW-1185">Reference proteome</keyword>
<dbReference type="GO" id="GO:0005524">
    <property type="term" value="F:ATP binding"/>
    <property type="evidence" value="ECO:0007669"/>
    <property type="project" value="UniProtKB-KW"/>
</dbReference>
<dbReference type="NCBIfam" id="NF006821">
    <property type="entry name" value="PRK09344.1-3"/>
    <property type="match status" value="1"/>
</dbReference>
<dbReference type="NCBIfam" id="TIGR00224">
    <property type="entry name" value="pckA"/>
    <property type="match status" value="1"/>
</dbReference>
<comment type="catalytic activity">
    <reaction evidence="9">
        <text>oxaloacetate + ATP = phosphoenolpyruvate + ADP + CO2</text>
        <dbReference type="Rhea" id="RHEA:18617"/>
        <dbReference type="ChEBI" id="CHEBI:16452"/>
        <dbReference type="ChEBI" id="CHEBI:16526"/>
        <dbReference type="ChEBI" id="CHEBI:30616"/>
        <dbReference type="ChEBI" id="CHEBI:58702"/>
        <dbReference type="ChEBI" id="CHEBI:456216"/>
        <dbReference type="EC" id="4.1.1.49"/>
    </reaction>
</comment>
<evidence type="ECO:0000256" key="5">
    <source>
        <dbReference type="ARBA" id="ARBA00022741"/>
    </source>
</evidence>
<dbReference type="GO" id="GO:0004612">
    <property type="term" value="F:phosphoenolpyruvate carboxykinase (ATP) activity"/>
    <property type="evidence" value="ECO:0007669"/>
    <property type="project" value="UniProtKB-EC"/>
</dbReference>
<dbReference type="PROSITE" id="PS00532">
    <property type="entry name" value="PEPCK_ATP"/>
    <property type="match status" value="1"/>
</dbReference>
<dbReference type="InterPro" id="IPR013035">
    <property type="entry name" value="PEP_carboxykinase_C"/>
</dbReference>
<evidence type="ECO:0000256" key="7">
    <source>
        <dbReference type="ARBA" id="ARBA00022840"/>
    </source>
</evidence>
<proteinExistence type="evidence at transcript level"/>
<dbReference type="GO" id="GO:0016301">
    <property type="term" value="F:kinase activity"/>
    <property type="evidence" value="ECO:0007669"/>
    <property type="project" value="UniProtKB-KW"/>
</dbReference>
<protein>
    <recommendedName>
        <fullName evidence="3">phosphoenolpyruvate carboxykinase (ATP)</fullName>
        <ecNumber evidence="3">4.1.1.49</ecNumber>
    </recommendedName>
</protein>
<dbReference type="FunFam" id="2.170.8.10:FF:000001">
    <property type="entry name" value="Phosphoenolpyruvate carboxykinase (ATP)"/>
    <property type="match status" value="1"/>
</dbReference>
<dbReference type="EMBL" id="MK212298">
    <property type="protein sequence ID" value="AZL94264.1"/>
    <property type="molecule type" value="mRNA"/>
</dbReference>
<dbReference type="EMBL" id="JADAQX010000307">
    <property type="protein sequence ID" value="KAF8820762.1"/>
    <property type="molecule type" value="Genomic_DNA"/>
</dbReference>
<evidence type="ECO:0000256" key="8">
    <source>
        <dbReference type="ARBA" id="ARBA00023239"/>
    </source>
</evidence>
<reference evidence="10" key="1">
    <citation type="journal article" date="2018" name="Genome Biol. Evol.">
        <title>Nephromyces encodes a urate metabolism pathway and predicted peroxisomes, demonstrating these are not ancient losses of apicomplexans.</title>
        <authorList>
            <person name="Paight C."/>
            <person name="Slamovits C.H."/>
            <person name="Saffo M.B."/>
            <person name="Lane C.E."/>
        </authorList>
    </citation>
    <scope>NUCLEOTIDE SEQUENCE</scope>
    <source>
        <strain evidence="10">Cardio107</strain>
    </source>
</reference>
<comment type="pathway">
    <text evidence="1">Carbohydrate biosynthesis; gluconeogenesis.</text>
</comment>
<keyword evidence="10" id="KW-0418">Kinase</keyword>
<evidence type="ECO:0000256" key="3">
    <source>
        <dbReference type="ARBA" id="ARBA00012363"/>
    </source>
</evidence>
<dbReference type="GO" id="GO:0005829">
    <property type="term" value="C:cytosol"/>
    <property type="evidence" value="ECO:0007669"/>
    <property type="project" value="TreeGrafter"/>
</dbReference>
<sequence>MEKIEDNQVLQSPSPNELQNALQKLSLLYNENNDTAPPSFPNGILPEMFIPNSSFEESSQSLLEKSRTDSLTRRSAKIEKLVGQSAHHSPFPEDNASNHANSLAESKVRILDFMKVQVMKHLQHSVPSLSPMSGLDAFVLGQLQHEKIETVIEQNVQQYGINVKRIFHNAAPSILYEQALANEPDSYISSTGALCCSSGAKTGRSPSDKRIVRESSCDKDIWWGRINIPMLEKAYLINRERAVDYLNLQDQLYVVDGFAGWDLEYRIKIRVITTRAYHALFMQNMLVRPTLEELDEFKPDFLIYNAGCFVANRYTLGVTSQTHVSIHFGRGEMVILGTQYAGEMKKGVFTLMMYLMPKCGQLPLHSSCNVGQDGDLTLFFGLSGTGKTTLSADKSRSLIGDDEHVWTDNGIFNIEGGCYAKCKDLSKEQEPDIFEAIRFGSVLENVKFDEQTRIVDYSNVSLTENTRCAYPLEFIQNSILPAKSDRHPSNIILLTCDAFGVLPPVSLLSTAQAMYHFISGYTSKMAGTEQGILEPTAIFSSCYGAPFLAVHPLVYAEMLAKKLEEHKTRVWLLNTGWIRGAYGSVDGKRIPLKYTRAMVTAIHNSSILQSEFEEVDVFQFKVPKTVPDVDPDILFPGRAWRDQSEFRIQLEKLALLFVRNFEQFHDRAEETVLRAGPKI</sequence>
<keyword evidence="8" id="KW-0456">Lyase</keyword>
<comment type="similarity">
    <text evidence="2">Belongs to the phosphoenolpyruvate carboxykinase (ATP) family.</text>
</comment>
<dbReference type="PANTHER" id="PTHR30031:SF0">
    <property type="entry name" value="PHOSPHOENOLPYRUVATE CARBOXYKINASE (ATP)"/>
    <property type="match status" value="1"/>
</dbReference>
<reference evidence="11 12" key="2">
    <citation type="journal article" date="2020" name="bioRxiv">
        <title>Metabolic contributions of an alphaproteobacterial endosymbiont in the apicomplexan Cardiosporidium cionae.</title>
        <authorList>
            <person name="Hunter E.S."/>
            <person name="Paight C.J."/>
            <person name="Lane C.E."/>
        </authorList>
    </citation>
    <scope>NUCLEOTIDE SEQUENCE [LARGE SCALE GENOMIC DNA]</scope>
    <source>
        <strain evidence="11">ESH_2018</strain>
    </source>
</reference>
<evidence type="ECO:0000256" key="9">
    <source>
        <dbReference type="ARBA" id="ARBA00047371"/>
    </source>
</evidence>
<dbReference type="Gene3D" id="2.170.8.10">
    <property type="entry name" value="Phosphoenolpyruvate Carboxykinase, domain 2"/>
    <property type="match status" value="1"/>
</dbReference>
<dbReference type="GO" id="GO:0006094">
    <property type="term" value="P:gluconeogenesis"/>
    <property type="evidence" value="ECO:0007669"/>
    <property type="project" value="UniProtKB-UniPathway"/>
</dbReference>
<accession>A0A3Q8UBH4</accession>
<evidence type="ECO:0000313" key="11">
    <source>
        <dbReference type="EMBL" id="KAF8820762.1"/>
    </source>
</evidence>
<dbReference type="HAMAP" id="MF_00453">
    <property type="entry name" value="PEPCK_ATP"/>
    <property type="match status" value="1"/>
</dbReference>
<dbReference type="CDD" id="cd00484">
    <property type="entry name" value="PEPCK_ATP"/>
    <property type="match status" value="1"/>
</dbReference>
<dbReference type="EC" id="4.1.1.49" evidence="3"/>
<gene>
    <name evidence="11" type="ORF">IE077_002833</name>
</gene>
<dbReference type="Gene3D" id="3.40.449.10">
    <property type="entry name" value="Phosphoenolpyruvate Carboxykinase, domain 1"/>
    <property type="match status" value="1"/>
</dbReference>
<dbReference type="PANTHER" id="PTHR30031">
    <property type="entry name" value="PHOSPHOENOLPYRUVATE CARBOXYKINASE ATP"/>
    <property type="match status" value="1"/>
</dbReference>
<dbReference type="UniPathway" id="UPA00138"/>
<dbReference type="AlphaFoldDB" id="A0A3Q8UBH4"/>
<dbReference type="InterPro" id="IPR015994">
    <property type="entry name" value="PEPCK_ATP_CS"/>
</dbReference>
<keyword evidence="5" id="KW-0547">Nucleotide-binding</keyword>
<keyword evidence="4" id="KW-0312">Gluconeogenesis</keyword>
<name>A0A3Q8UBH4_9APIC</name>
<organism evidence="10">
    <name type="scientific">Cardiosporidium cionae</name>
    <dbReference type="NCBI Taxonomy" id="476202"/>
    <lineage>
        <taxon>Eukaryota</taxon>
        <taxon>Sar</taxon>
        <taxon>Alveolata</taxon>
        <taxon>Apicomplexa</taxon>
        <taxon>Aconoidasida</taxon>
        <taxon>Nephromycida</taxon>
        <taxon>Cardiosporidium</taxon>
    </lineage>
</organism>
<dbReference type="InterPro" id="IPR001272">
    <property type="entry name" value="PEP_carboxykinase_ATP"/>
</dbReference>
<dbReference type="NCBIfam" id="NF006820">
    <property type="entry name" value="PRK09344.1-2"/>
    <property type="match status" value="1"/>
</dbReference>
<dbReference type="Proteomes" id="UP000823046">
    <property type="component" value="Unassembled WGS sequence"/>
</dbReference>
<dbReference type="SUPFAM" id="SSF68923">
    <property type="entry name" value="PEP carboxykinase N-terminal domain"/>
    <property type="match status" value="1"/>
</dbReference>
<dbReference type="OrthoDB" id="184182at2759"/>